<protein>
    <recommendedName>
        <fullName evidence="1">Diphosphomevalonate decarboxylase</fullName>
        <ecNumber evidence="1">4.1.1.33</ecNumber>
    </recommendedName>
</protein>
<keyword evidence="1" id="KW-0547">Nucleotide-binding</keyword>
<reference evidence="4 5" key="1">
    <citation type="journal article" date="2007" name="Science">
        <title>Genomic minimalism in the early diverging intestinal parasite Giardia lamblia.</title>
        <authorList>
            <person name="Morrison H.G."/>
            <person name="McArthur A.G."/>
            <person name="Gillin F.D."/>
            <person name="Aley S.B."/>
            <person name="Adam R.D."/>
            <person name="Olsen G.J."/>
            <person name="Best A.A."/>
            <person name="Cande W.Z."/>
            <person name="Chen F."/>
            <person name="Cipriano M.J."/>
            <person name="Davids B.J."/>
            <person name="Dawson S.C."/>
            <person name="Elmendorf H.G."/>
            <person name="Hehl A.B."/>
            <person name="Holder M.E."/>
            <person name="Huse S.M."/>
            <person name="Kim U.U."/>
            <person name="Lasek-Nesselquist E."/>
            <person name="Manning G."/>
            <person name="Nigam A."/>
            <person name="Nixon J.E."/>
            <person name="Palm D."/>
            <person name="Passamaneck N.E."/>
            <person name="Prabhu A."/>
            <person name="Reich C.I."/>
            <person name="Reiner D.S."/>
            <person name="Samuelson J."/>
            <person name="Svard S.G."/>
            <person name="Sogin M.L."/>
        </authorList>
    </citation>
    <scope>NUCLEOTIDE SEQUENCE [LARGE SCALE GENOMIC DNA]</scope>
    <source>
        <strain evidence="4 5">WB C6</strain>
    </source>
</reference>
<proteinExistence type="inferred from homology"/>
<keyword evidence="1" id="KW-0443">Lipid metabolism</keyword>
<dbReference type="RefSeq" id="XP_001706526.1">
    <property type="nucleotide sequence ID" value="XM_001706474.1"/>
</dbReference>
<accession>A8BKG7</accession>
<dbReference type="SUPFAM" id="SSF55060">
    <property type="entry name" value="GHMP Kinase, C-terminal domain"/>
    <property type="match status" value="1"/>
</dbReference>
<dbReference type="Pfam" id="PF22700">
    <property type="entry name" value="MVD-like_N"/>
    <property type="match status" value="1"/>
</dbReference>
<dbReference type="PIRSF" id="PIRSF015950">
    <property type="entry name" value="Mev_P_decrbx"/>
    <property type="match status" value="1"/>
</dbReference>
<dbReference type="OMA" id="CEEDWKC"/>
<organism evidence="4 5">
    <name type="scientific">Giardia intestinalis (strain ATCC 50803 / WB clone C6)</name>
    <name type="common">Giardia lamblia</name>
    <dbReference type="NCBI Taxonomy" id="184922"/>
    <lineage>
        <taxon>Eukaryota</taxon>
        <taxon>Metamonada</taxon>
        <taxon>Diplomonadida</taxon>
        <taxon>Hexamitidae</taxon>
        <taxon>Giardiinae</taxon>
        <taxon>Giardia</taxon>
    </lineage>
</organism>
<comment type="similarity">
    <text evidence="1">Belongs to the diphosphomevalonate decarboxylase family.</text>
</comment>
<feature type="domain" description="Mvd1 C-terminal" evidence="2">
    <location>
        <begin position="198"/>
        <end position="318"/>
    </location>
</feature>
<dbReference type="InterPro" id="IPR036554">
    <property type="entry name" value="GHMP_kinase_C_sf"/>
</dbReference>
<dbReference type="VEuPathDB" id="GiardiaDB:GL50803_23420"/>
<comment type="caution">
    <text evidence="4">The sequence shown here is derived from an EMBL/GenBank/DDBJ whole genome shotgun (WGS) entry which is preliminary data.</text>
</comment>
<dbReference type="Gene3D" id="3.30.70.890">
    <property type="entry name" value="GHMP kinase, C-terminal domain"/>
    <property type="match status" value="1"/>
</dbReference>
<dbReference type="GeneID" id="5699415"/>
<dbReference type="InterPro" id="IPR014721">
    <property type="entry name" value="Ribsml_uS5_D2-typ_fold_subgr"/>
</dbReference>
<dbReference type="PANTHER" id="PTHR10977:SF3">
    <property type="entry name" value="DIPHOSPHOMEVALONATE DECARBOXYLASE"/>
    <property type="match status" value="1"/>
</dbReference>
<evidence type="ECO:0000256" key="1">
    <source>
        <dbReference type="PIRNR" id="PIRNR015950"/>
    </source>
</evidence>
<keyword evidence="5" id="KW-1185">Reference proteome</keyword>
<dbReference type="InterPro" id="IPR020568">
    <property type="entry name" value="Ribosomal_Su5_D2-typ_SF"/>
</dbReference>
<name>A8BKG7_GIAIC</name>
<dbReference type="InterPro" id="IPR041431">
    <property type="entry name" value="Mvd1_C"/>
</dbReference>
<dbReference type="Gene3D" id="3.30.230.10">
    <property type="match status" value="1"/>
</dbReference>
<evidence type="ECO:0000259" key="2">
    <source>
        <dbReference type="Pfam" id="PF18376"/>
    </source>
</evidence>
<keyword evidence="1" id="KW-0067">ATP-binding</keyword>
<dbReference type="SUPFAM" id="SSF54211">
    <property type="entry name" value="Ribosomal protein S5 domain 2-like"/>
    <property type="match status" value="1"/>
</dbReference>
<dbReference type="Pfam" id="PF18376">
    <property type="entry name" value="MDD_C"/>
    <property type="match status" value="1"/>
</dbReference>
<dbReference type="HOGENOM" id="CLU_040369_0_0_1"/>
<sequence>MQAIAAPNVALIKYWGKGDQKTNSPASGSISFTLSAETLWAKTKVLSRDVSKGTIGPTMEINGTTVAVKDSLVRLLDGFSQCAHLTGASASSGSSALGLVEEFSRDISIVSQTNIPIASGIASSAAGAAALALALNEYYRTNFDRKILSCLARLYSGSGARSVYPGAVEMVCDANAHSLLRWHAVPLSVHPSFHSLECLILLFSSAPKPLSSTEAMNKCADHPSQKARLVRIPARLDRCRSALQRGCFNDLAEVCEEDWKCMHSVVQEAAEVTYITEDGRAFSDWVTTQRRTAGLQAFCTYDAGPNCIVFGFPDDLSRIRKSQPRFQYLACKISW</sequence>
<dbReference type="PANTHER" id="PTHR10977">
    <property type="entry name" value="DIPHOSPHOMEVALONATE DECARBOXYLASE"/>
    <property type="match status" value="1"/>
</dbReference>
<evidence type="ECO:0000313" key="5">
    <source>
        <dbReference type="Proteomes" id="UP000001548"/>
    </source>
</evidence>
<dbReference type="GO" id="GO:0019287">
    <property type="term" value="P:isopentenyl diphosphate biosynthetic process, mevalonate pathway"/>
    <property type="evidence" value="ECO:0000318"/>
    <property type="project" value="GO_Central"/>
</dbReference>
<dbReference type="GO" id="GO:0005524">
    <property type="term" value="F:ATP binding"/>
    <property type="evidence" value="ECO:0007669"/>
    <property type="project" value="UniProtKB-UniRule"/>
</dbReference>
<comment type="catalytic activity">
    <reaction evidence="1">
        <text>(R)-5-diphosphomevalonate + ATP = isopentenyl diphosphate + ADP + phosphate + CO2</text>
        <dbReference type="Rhea" id="RHEA:23732"/>
        <dbReference type="ChEBI" id="CHEBI:16526"/>
        <dbReference type="ChEBI" id="CHEBI:30616"/>
        <dbReference type="ChEBI" id="CHEBI:43474"/>
        <dbReference type="ChEBI" id="CHEBI:57557"/>
        <dbReference type="ChEBI" id="CHEBI:128769"/>
        <dbReference type="ChEBI" id="CHEBI:456216"/>
        <dbReference type="EC" id="4.1.1.33"/>
    </reaction>
</comment>
<dbReference type="EMBL" id="AACB03000005">
    <property type="protein sequence ID" value="KAE8301490.1"/>
    <property type="molecule type" value="Genomic_DNA"/>
</dbReference>
<dbReference type="AlphaFoldDB" id="A8BKG7"/>
<feature type="domain" description="Diphosphomevalonate decarboxylase-like N-terminal" evidence="3">
    <location>
        <begin position="5"/>
        <end position="173"/>
    </location>
</feature>
<dbReference type="InterPro" id="IPR005935">
    <property type="entry name" value="Mev_decarb"/>
</dbReference>
<dbReference type="EC" id="4.1.1.33" evidence="1"/>
<dbReference type="InterPro" id="IPR053859">
    <property type="entry name" value="MVD-like_N"/>
</dbReference>
<gene>
    <name evidence="4" type="ORF">GL50803_0023420</name>
</gene>
<evidence type="ECO:0000259" key="3">
    <source>
        <dbReference type="Pfam" id="PF22700"/>
    </source>
</evidence>
<keyword evidence="1" id="KW-0456">Lyase</keyword>
<evidence type="ECO:0000313" key="4">
    <source>
        <dbReference type="EMBL" id="KAE8301490.1"/>
    </source>
</evidence>
<dbReference type="Proteomes" id="UP000001548">
    <property type="component" value="Unassembled WGS sequence"/>
</dbReference>
<dbReference type="GO" id="GO:0005829">
    <property type="term" value="C:cytosol"/>
    <property type="evidence" value="ECO:0000318"/>
    <property type="project" value="GO_Central"/>
</dbReference>
<dbReference type="GO" id="GO:0004163">
    <property type="term" value="F:diphosphomevalonate decarboxylase activity"/>
    <property type="evidence" value="ECO:0000318"/>
    <property type="project" value="GO_Central"/>
</dbReference>
<dbReference type="KEGG" id="gla:GL50803_0023420"/>
<dbReference type="FunCoup" id="A8BKG7">
    <property type="interactions" value="107"/>
</dbReference>
<dbReference type="STRING" id="184922.A8BKG7"/>